<protein>
    <submittedName>
        <fullName evidence="2">Uncharacterized protein</fullName>
    </submittedName>
</protein>
<accession>U7PJT8</accession>
<proteinExistence type="predicted"/>
<organism evidence="2 3">
    <name type="scientific">Sporothrix schenckii (strain ATCC 58251 / de Perez 2211183)</name>
    <name type="common">Rose-picker's disease fungus</name>
    <dbReference type="NCBI Taxonomy" id="1391915"/>
    <lineage>
        <taxon>Eukaryota</taxon>
        <taxon>Fungi</taxon>
        <taxon>Dikarya</taxon>
        <taxon>Ascomycota</taxon>
        <taxon>Pezizomycotina</taxon>
        <taxon>Sordariomycetes</taxon>
        <taxon>Sordariomycetidae</taxon>
        <taxon>Ophiostomatales</taxon>
        <taxon>Ophiostomataceae</taxon>
        <taxon>Sporothrix</taxon>
    </lineage>
</organism>
<dbReference type="AlphaFoldDB" id="U7PJT8"/>
<gene>
    <name evidence="2" type="ORF">HMPREF1624_07899</name>
</gene>
<sequence length="166" mass="17428">MVVPDLFHDGTGVALIADGAVLPPVLRHRAQQTAFQAAAAQQPWQAPLNGTHAQCVAAAILATLAHRRMPNLNVLRWAIDQQQYIRAYGPVVAVKQEDDASQCAAANANAGADPDADVDAEAETDPDFKVDGESDPIDLVDDGRGGTGNSATTAAGRVKTEYCGQR</sequence>
<evidence type="ECO:0000256" key="1">
    <source>
        <dbReference type="SAM" id="MobiDB-lite"/>
    </source>
</evidence>
<feature type="compositionally biased region" description="Acidic residues" evidence="1">
    <location>
        <begin position="114"/>
        <end position="125"/>
    </location>
</feature>
<feature type="compositionally biased region" description="Low complexity" evidence="1">
    <location>
        <begin position="101"/>
        <end position="113"/>
    </location>
</feature>
<keyword evidence="3" id="KW-1185">Reference proteome</keyword>
<evidence type="ECO:0000313" key="2">
    <source>
        <dbReference type="EMBL" id="ERS95822.1"/>
    </source>
</evidence>
<dbReference type="Proteomes" id="UP000018087">
    <property type="component" value="Unassembled WGS sequence"/>
</dbReference>
<feature type="region of interest" description="Disordered" evidence="1">
    <location>
        <begin position="99"/>
        <end position="166"/>
    </location>
</feature>
<dbReference type="HOGENOM" id="CLU_1603812_0_0_1"/>
<dbReference type="EMBL" id="KI440852">
    <property type="protein sequence ID" value="ERS95822.1"/>
    <property type="molecule type" value="Genomic_DNA"/>
</dbReference>
<evidence type="ECO:0000313" key="3">
    <source>
        <dbReference type="Proteomes" id="UP000018087"/>
    </source>
</evidence>
<name>U7PJT8_SPOS1</name>
<reference evidence="3" key="1">
    <citation type="journal article" date="2014" name="Genome Announc.">
        <title>Genome sequence of the pathogenic fungus Sporothrix schenckii (ATCC 58251).</title>
        <authorList>
            <person name="Cuomo C.A."/>
            <person name="Rodriguez-Del Valle N."/>
            <person name="Perez-Sanchez L."/>
            <person name="Abouelleil A."/>
            <person name="Goldberg J."/>
            <person name="Young S."/>
            <person name="Zeng Q."/>
            <person name="Birren B.W."/>
        </authorList>
    </citation>
    <scope>NUCLEOTIDE SEQUENCE [LARGE SCALE GENOMIC DNA]</scope>
    <source>
        <strain evidence="3">ATCC 58251 / de Perez 2211183</strain>
    </source>
</reference>